<gene>
    <name evidence="1" type="ORF">UFOVP1254_30</name>
</gene>
<sequence>MPVPTTTTKAERTAAILARERGQPNEWTRLHAIVCMDHGWDATSAVALMNLIDGVALASRMDEIARGDKT</sequence>
<organism evidence="1">
    <name type="scientific">uncultured Caudovirales phage</name>
    <dbReference type="NCBI Taxonomy" id="2100421"/>
    <lineage>
        <taxon>Viruses</taxon>
        <taxon>Duplodnaviria</taxon>
        <taxon>Heunggongvirae</taxon>
        <taxon>Uroviricota</taxon>
        <taxon>Caudoviricetes</taxon>
        <taxon>Peduoviridae</taxon>
        <taxon>Maltschvirus</taxon>
        <taxon>Maltschvirus maltsch</taxon>
    </lineage>
</organism>
<reference evidence="1" key="1">
    <citation type="submission" date="2020-05" db="EMBL/GenBank/DDBJ databases">
        <authorList>
            <person name="Chiriac C."/>
            <person name="Salcher M."/>
            <person name="Ghai R."/>
            <person name="Kavagutti S V."/>
        </authorList>
    </citation>
    <scope>NUCLEOTIDE SEQUENCE</scope>
</reference>
<evidence type="ECO:0000313" key="1">
    <source>
        <dbReference type="EMBL" id="CAB4194377.1"/>
    </source>
</evidence>
<name>A0A6J5RJL2_9CAUD</name>
<accession>A0A6J5RJL2</accession>
<dbReference type="EMBL" id="LR797210">
    <property type="protein sequence ID" value="CAB4194377.1"/>
    <property type="molecule type" value="Genomic_DNA"/>
</dbReference>
<protein>
    <submittedName>
        <fullName evidence="1">Uncharacterized protein</fullName>
    </submittedName>
</protein>
<proteinExistence type="predicted"/>